<evidence type="ECO:0000313" key="4">
    <source>
        <dbReference type="Proteomes" id="UP000295258"/>
    </source>
</evidence>
<dbReference type="InterPro" id="IPR050791">
    <property type="entry name" value="Aldo-Keto_reductase"/>
</dbReference>
<organism evidence="3 4">
    <name type="scientific">Nonomuraea deserti</name>
    <dbReference type="NCBI Taxonomy" id="1848322"/>
    <lineage>
        <taxon>Bacteria</taxon>
        <taxon>Bacillati</taxon>
        <taxon>Actinomycetota</taxon>
        <taxon>Actinomycetes</taxon>
        <taxon>Streptosporangiales</taxon>
        <taxon>Streptosporangiaceae</taxon>
        <taxon>Nonomuraea</taxon>
    </lineage>
</organism>
<comment type="caution">
    <text evidence="3">The sequence shown here is derived from an EMBL/GenBank/DDBJ whole genome shotgun (WGS) entry which is preliminary data.</text>
</comment>
<evidence type="ECO:0000256" key="1">
    <source>
        <dbReference type="ARBA" id="ARBA00023002"/>
    </source>
</evidence>
<dbReference type="PANTHER" id="PTHR43625:SF40">
    <property type="entry name" value="ALDO-KETO REDUCTASE YAKC [NADP(+)]"/>
    <property type="match status" value="1"/>
</dbReference>
<feature type="domain" description="NADP-dependent oxidoreductase" evidence="2">
    <location>
        <begin position="16"/>
        <end position="280"/>
    </location>
</feature>
<dbReference type="GO" id="GO:0016491">
    <property type="term" value="F:oxidoreductase activity"/>
    <property type="evidence" value="ECO:0007669"/>
    <property type="project" value="UniProtKB-KW"/>
</dbReference>
<evidence type="ECO:0000313" key="3">
    <source>
        <dbReference type="EMBL" id="TDD04684.1"/>
    </source>
</evidence>
<dbReference type="GO" id="GO:0005737">
    <property type="term" value="C:cytoplasm"/>
    <property type="evidence" value="ECO:0007669"/>
    <property type="project" value="TreeGrafter"/>
</dbReference>
<dbReference type="CDD" id="cd19088">
    <property type="entry name" value="AKR_AKR13B1"/>
    <property type="match status" value="1"/>
</dbReference>
<accession>A0A4R4VQ73</accession>
<evidence type="ECO:0000259" key="2">
    <source>
        <dbReference type="Pfam" id="PF00248"/>
    </source>
</evidence>
<proteinExistence type="predicted"/>
<dbReference type="EMBL" id="SMKO01000044">
    <property type="protein sequence ID" value="TDD04684.1"/>
    <property type="molecule type" value="Genomic_DNA"/>
</dbReference>
<dbReference type="Pfam" id="PF00248">
    <property type="entry name" value="Aldo_ket_red"/>
    <property type="match status" value="1"/>
</dbReference>
<dbReference type="SUPFAM" id="SSF51430">
    <property type="entry name" value="NAD(P)-linked oxidoreductase"/>
    <property type="match status" value="1"/>
</dbReference>
<keyword evidence="1" id="KW-0560">Oxidoreductase</keyword>
<dbReference type="PANTHER" id="PTHR43625">
    <property type="entry name" value="AFLATOXIN B1 ALDEHYDE REDUCTASE"/>
    <property type="match status" value="1"/>
</dbReference>
<name>A0A4R4VQ73_9ACTN</name>
<dbReference type="InterPro" id="IPR036812">
    <property type="entry name" value="NAD(P)_OxRdtase_dom_sf"/>
</dbReference>
<dbReference type="Gene3D" id="3.20.20.100">
    <property type="entry name" value="NADP-dependent oxidoreductase domain"/>
    <property type="match status" value="1"/>
</dbReference>
<reference evidence="3 4" key="1">
    <citation type="submission" date="2019-03" db="EMBL/GenBank/DDBJ databases">
        <title>Draft genome sequences of novel Actinobacteria.</title>
        <authorList>
            <person name="Sahin N."/>
            <person name="Ay H."/>
            <person name="Saygin H."/>
        </authorList>
    </citation>
    <scope>NUCLEOTIDE SEQUENCE [LARGE SCALE GENOMIC DNA]</scope>
    <source>
        <strain evidence="3 4">KC310</strain>
    </source>
</reference>
<sequence length="282" mass="30388">MTGKSFDIAGELRVRRLGYGTGMLTGPGYWGPRMEPGQAVALLRRAVERGVTLIDTADNYGPGLAEELVARALHPYPVGLVLATKGGVVRTAPNVWHVAGRPERLRAMCEASLRRLRTETIDLYQLHRLDPEVPMADQLGTLAELRREGKIRHIGLDTVTAGELARGLEITEIASVQNRYNLLDRESEPVLRMCEERGLAFLPWFPLGNGALAGPGAAETARVARRHGATPGQVALAWLPHRSPVMLPTPGTGSLAHLEDNLGAADVSLTPDDLAALDRLGG</sequence>
<dbReference type="AlphaFoldDB" id="A0A4R4VQ73"/>
<dbReference type="RefSeq" id="WP_132596475.1">
    <property type="nucleotide sequence ID" value="NZ_SMKO01000044.1"/>
</dbReference>
<gene>
    <name evidence="3" type="ORF">E1292_18580</name>
</gene>
<protein>
    <submittedName>
        <fullName evidence="3">Aldo/keto reductase</fullName>
    </submittedName>
</protein>
<dbReference type="Proteomes" id="UP000295258">
    <property type="component" value="Unassembled WGS sequence"/>
</dbReference>
<dbReference type="InterPro" id="IPR023210">
    <property type="entry name" value="NADP_OxRdtase_dom"/>
</dbReference>
<keyword evidence="4" id="KW-1185">Reference proteome</keyword>